<dbReference type="GO" id="GO:0016491">
    <property type="term" value="F:oxidoreductase activity"/>
    <property type="evidence" value="ECO:0007669"/>
    <property type="project" value="UniProtKB-KW"/>
</dbReference>
<evidence type="ECO:0000256" key="2">
    <source>
        <dbReference type="SAM" id="MobiDB-lite"/>
    </source>
</evidence>
<comment type="caution">
    <text evidence="3">The sequence shown here is derived from an EMBL/GenBank/DDBJ whole genome shotgun (WGS) entry which is preliminary data.</text>
</comment>
<accession>A0A2T5J804</accession>
<evidence type="ECO:0000256" key="1">
    <source>
        <dbReference type="ARBA" id="ARBA00023002"/>
    </source>
</evidence>
<dbReference type="Gene3D" id="1.10.1530.10">
    <property type="match status" value="1"/>
</dbReference>
<dbReference type="Proteomes" id="UP000244168">
    <property type="component" value="Unassembled WGS sequence"/>
</dbReference>
<organism evidence="3 4">
    <name type="scientific">Mucilaginibacter yixingensis</name>
    <dbReference type="NCBI Taxonomy" id="1295612"/>
    <lineage>
        <taxon>Bacteria</taxon>
        <taxon>Pseudomonadati</taxon>
        <taxon>Bacteroidota</taxon>
        <taxon>Sphingobacteriia</taxon>
        <taxon>Sphingobacteriales</taxon>
        <taxon>Sphingobacteriaceae</taxon>
        <taxon>Mucilaginibacter</taxon>
    </lineage>
</organism>
<dbReference type="InterPro" id="IPR043143">
    <property type="entry name" value="Mal/L-sulf/L-lact_DH-like_NADP"/>
</dbReference>
<dbReference type="AlphaFoldDB" id="A0A2T5J804"/>
<feature type="region of interest" description="Disordered" evidence="2">
    <location>
        <begin position="290"/>
        <end position="310"/>
    </location>
</feature>
<dbReference type="RefSeq" id="WP_107829085.1">
    <property type="nucleotide sequence ID" value="NZ_CP160205.1"/>
</dbReference>
<dbReference type="Pfam" id="PF02615">
    <property type="entry name" value="Ldh_2"/>
    <property type="match status" value="1"/>
</dbReference>
<dbReference type="NCBIfam" id="NF009750">
    <property type="entry name" value="PRK13260.1"/>
    <property type="match status" value="1"/>
</dbReference>
<dbReference type="SUPFAM" id="SSF89733">
    <property type="entry name" value="L-sulfolactate dehydrogenase-like"/>
    <property type="match status" value="1"/>
</dbReference>
<evidence type="ECO:0000313" key="4">
    <source>
        <dbReference type="Proteomes" id="UP000244168"/>
    </source>
</evidence>
<keyword evidence="1" id="KW-0560">Oxidoreductase</keyword>
<dbReference type="EMBL" id="QAOQ01000005">
    <property type="protein sequence ID" value="PTQ95576.1"/>
    <property type="molecule type" value="Genomic_DNA"/>
</dbReference>
<dbReference type="OrthoDB" id="9769447at2"/>
<dbReference type="InterPro" id="IPR003767">
    <property type="entry name" value="Malate/L-lactate_DH-like"/>
</dbReference>
<protein>
    <submittedName>
        <fullName evidence="3">3-dehydro-L-gulonate 2-dehydrogenase</fullName>
    </submittedName>
</protein>
<reference evidence="3 4" key="1">
    <citation type="submission" date="2018-04" db="EMBL/GenBank/DDBJ databases">
        <title>Genomic Encyclopedia of Archaeal and Bacterial Type Strains, Phase II (KMG-II): from individual species to whole genera.</title>
        <authorList>
            <person name="Goeker M."/>
        </authorList>
    </citation>
    <scope>NUCLEOTIDE SEQUENCE [LARGE SCALE GENOMIC DNA]</scope>
    <source>
        <strain evidence="3 4">DSM 26809</strain>
    </source>
</reference>
<dbReference type="PANTHER" id="PTHR11091:SF3">
    <property type="entry name" value="2,3-DIKETO-L-GULONATE REDUCTASE"/>
    <property type="match status" value="1"/>
</dbReference>
<gene>
    <name evidence="3" type="ORF">C8P68_10581</name>
</gene>
<proteinExistence type="predicted"/>
<dbReference type="Gene3D" id="3.30.1370.60">
    <property type="entry name" value="Hypothetical oxidoreductase yiak, domain 2"/>
    <property type="match status" value="1"/>
</dbReference>
<dbReference type="InterPro" id="IPR036111">
    <property type="entry name" value="Mal/L-sulfo/L-lacto_DH-like_sf"/>
</dbReference>
<evidence type="ECO:0000313" key="3">
    <source>
        <dbReference type="EMBL" id="PTQ95576.1"/>
    </source>
</evidence>
<dbReference type="InterPro" id="IPR043144">
    <property type="entry name" value="Mal/L-sulf/L-lact_DH-like_ah"/>
</dbReference>
<sequence length="328" mass="35799">MRIAYQELKAEFERILLSLDFNPQKANAIAGIFADNSLDGVYTHGLNRFPVFVQYVKDGLVKVDAEPALVDAMGAIERWDGQLGPGMLNARFCMDRALQLAAAHGTGCAAIRNTNHWMRGGTYGWQAADAGYIGINFTNTVALMPPWGGIDPRQGNNPMVIAVPRKDGHVVLDMAITQFSNGKLLQYQAAGEQLPVPGGYSASGWLSTDPGEILESKRHLPIGFWKGSGLSMMIDLLVSVLSHGKTTAGITQSGSEYGVSQVFMAIRPDDEARSEQIIDEIIAYSKESRTEGDGSIRYPGEGTLRTRQRNQKDGIPVDVKIWEQVKSL</sequence>
<dbReference type="PANTHER" id="PTHR11091">
    <property type="entry name" value="OXIDOREDUCTASE-RELATED"/>
    <property type="match status" value="1"/>
</dbReference>
<keyword evidence="4" id="KW-1185">Reference proteome</keyword>
<name>A0A2T5J804_9SPHI</name>